<evidence type="ECO:0000256" key="1">
    <source>
        <dbReference type="SAM" id="MobiDB-lite"/>
    </source>
</evidence>
<feature type="compositionally biased region" description="Low complexity" evidence="1">
    <location>
        <begin position="16"/>
        <end position="36"/>
    </location>
</feature>
<name>A0A6A6TB93_9PLEO</name>
<dbReference type="EMBL" id="MU004339">
    <property type="protein sequence ID" value="KAF2656173.1"/>
    <property type="molecule type" value="Genomic_DNA"/>
</dbReference>
<feature type="compositionally biased region" description="Basic residues" evidence="1">
    <location>
        <begin position="1"/>
        <end position="15"/>
    </location>
</feature>
<sequence>MQRPRRPNRQSRRGNQHQSNTTFSSSSSAPQSHSHPWPNPRSFAPRSYPSSVPPYSALHVGTPVSIILKADQATGHQVTGLVAEPLTRGDHPRGVKVRLRDGRVGRVQRLASEEEGVDGESRAGGAEAGLGRNGESGGSEFGSRGGRGRGGGRGNGNGRGGGGFQHVADVRDDPYMYDEEGAQSRSLGVYFKGLELLDAKDEEEKMKKGVNQNQDDAEIAYCPVCHTFSGDERAVAHHVESHFTD</sequence>
<feature type="compositionally biased region" description="Gly residues" evidence="1">
    <location>
        <begin position="126"/>
        <end position="164"/>
    </location>
</feature>
<keyword evidence="3" id="KW-1185">Reference proteome</keyword>
<feature type="region of interest" description="Disordered" evidence="1">
    <location>
        <begin position="108"/>
        <end position="167"/>
    </location>
</feature>
<evidence type="ECO:0000313" key="3">
    <source>
        <dbReference type="Proteomes" id="UP000799324"/>
    </source>
</evidence>
<evidence type="ECO:0000313" key="2">
    <source>
        <dbReference type="EMBL" id="KAF2656173.1"/>
    </source>
</evidence>
<gene>
    <name evidence="2" type="ORF">K491DRAFT_704157</name>
</gene>
<dbReference type="PANTHER" id="PTHR40069">
    <property type="entry name" value="YWBE PROTEIN"/>
    <property type="match status" value="1"/>
</dbReference>
<dbReference type="InterPro" id="IPR019240">
    <property type="entry name" value="DUF2196"/>
</dbReference>
<reference evidence="2" key="1">
    <citation type="journal article" date="2020" name="Stud. Mycol.">
        <title>101 Dothideomycetes genomes: a test case for predicting lifestyles and emergence of pathogens.</title>
        <authorList>
            <person name="Haridas S."/>
            <person name="Albert R."/>
            <person name="Binder M."/>
            <person name="Bloem J."/>
            <person name="Labutti K."/>
            <person name="Salamov A."/>
            <person name="Andreopoulos B."/>
            <person name="Baker S."/>
            <person name="Barry K."/>
            <person name="Bills G."/>
            <person name="Bluhm B."/>
            <person name="Cannon C."/>
            <person name="Castanera R."/>
            <person name="Culley D."/>
            <person name="Daum C."/>
            <person name="Ezra D."/>
            <person name="Gonzalez J."/>
            <person name="Henrissat B."/>
            <person name="Kuo A."/>
            <person name="Liang C."/>
            <person name="Lipzen A."/>
            <person name="Lutzoni F."/>
            <person name="Magnuson J."/>
            <person name="Mondo S."/>
            <person name="Nolan M."/>
            <person name="Ohm R."/>
            <person name="Pangilinan J."/>
            <person name="Park H.-J."/>
            <person name="Ramirez L."/>
            <person name="Alfaro M."/>
            <person name="Sun H."/>
            <person name="Tritt A."/>
            <person name="Yoshinaga Y."/>
            <person name="Zwiers L.-H."/>
            <person name="Turgeon B."/>
            <person name="Goodwin S."/>
            <person name="Spatafora J."/>
            <person name="Crous P."/>
            <person name="Grigoriev I."/>
        </authorList>
    </citation>
    <scope>NUCLEOTIDE SEQUENCE</scope>
    <source>
        <strain evidence="2">CBS 122681</strain>
    </source>
</reference>
<organism evidence="2 3">
    <name type="scientific">Lophiostoma macrostomum CBS 122681</name>
    <dbReference type="NCBI Taxonomy" id="1314788"/>
    <lineage>
        <taxon>Eukaryota</taxon>
        <taxon>Fungi</taxon>
        <taxon>Dikarya</taxon>
        <taxon>Ascomycota</taxon>
        <taxon>Pezizomycotina</taxon>
        <taxon>Dothideomycetes</taxon>
        <taxon>Pleosporomycetidae</taxon>
        <taxon>Pleosporales</taxon>
        <taxon>Lophiostomataceae</taxon>
        <taxon>Lophiostoma</taxon>
    </lineage>
</organism>
<proteinExistence type="predicted"/>
<dbReference type="Proteomes" id="UP000799324">
    <property type="component" value="Unassembled WGS sequence"/>
</dbReference>
<accession>A0A6A6TB93</accession>
<dbReference type="PANTHER" id="PTHR40069:SF1">
    <property type="entry name" value="YWBE PROTEIN"/>
    <property type="match status" value="1"/>
</dbReference>
<feature type="region of interest" description="Disordered" evidence="1">
    <location>
        <begin position="1"/>
        <end position="58"/>
    </location>
</feature>
<protein>
    <recommendedName>
        <fullName evidence="4">UBZ4-type domain-containing protein</fullName>
    </recommendedName>
</protein>
<dbReference type="AlphaFoldDB" id="A0A6A6TB93"/>
<dbReference type="Pfam" id="PF09962">
    <property type="entry name" value="DUF2196"/>
    <property type="match status" value="1"/>
</dbReference>
<feature type="compositionally biased region" description="Low complexity" evidence="1">
    <location>
        <begin position="45"/>
        <end position="56"/>
    </location>
</feature>
<evidence type="ECO:0008006" key="4">
    <source>
        <dbReference type="Google" id="ProtNLM"/>
    </source>
</evidence>
<dbReference type="OrthoDB" id="20105at2759"/>